<gene>
    <name evidence="12" type="ORF">OLW01_11885</name>
</gene>
<feature type="transmembrane region" description="Helical" evidence="11">
    <location>
        <begin position="12"/>
        <end position="29"/>
    </location>
</feature>
<evidence type="ECO:0000256" key="7">
    <source>
        <dbReference type="ARBA" id="ARBA00022692"/>
    </source>
</evidence>
<evidence type="ECO:0000256" key="2">
    <source>
        <dbReference type="ARBA" id="ARBA00007208"/>
    </source>
</evidence>
<dbReference type="InterPro" id="IPR022792">
    <property type="entry name" value="T2SS_protein-GspN"/>
</dbReference>
<keyword evidence="5" id="KW-1003">Cell membrane</keyword>
<organism evidence="12 13">
    <name type="scientific">Catenovulum adriaticum</name>
    <dbReference type="NCBI Taxonomy" id="2984846"/>
    <lineage>
        <taxon>Bacteria</taxon>
        <taxon>Pseudomonadati</taxon>
        <taxon>Pseudomonadota</taxon>
        <taxon>Gammaproteobacteria</taxon>
        <taxon>Alteromonadales</taxon>
        <taxon>Alteromonadaceae</taxon>
        <taxon>Catenovulum</taxon>
    </lineage>
</organism>
<evidence type="ECO:0000313" key="12">
    <source>
        <dbReference type="EMBL" id="WAJ69844.1"/>
    </source>
</evidence>
<comment type="subcellular location">
    <subcellularLocation>
        <location evidence="1">Cell inner membrane</location>
    </subcellularLocation>
</comment>
<evidence type="ECO:0000256" key="1">
    <source>
        <dbReference type="ARBA" id="ARBA00004533"/>
    </source>
</evidence>
<keyword evidence="6" id="KW-0997">Cell inner membrane</keyword>
<evidence type="ECO:0000256" key="11">
    <source>
        <dbReference type="SAM" id="Phobius"/>
    </source>
</evidence>
<evidence type="ECO:0000256" key="6">
    <source>
        <dbReference type="ARBA" id="ARBA00022519"/>
    </source>
</evidence>
<evidence type="ECO:0000256" key="5">
    <source>
        <dbReference type="ARBA" id="ARBA00022475"/>
    </source>
</evidence>
<keyword evidence="8" id="KW-0653">Protein transport</keyword>
<keyword evidence="7 11" id="KW-0812">Transmembrane</keyword>
<evidence type="ECO:0000256" key="3">
    <source>
        <dbReference type="ARBA" id="ARBA00021563"/>
    </source>
</evidence>
<dbReference type="EMBL" id="CP109965">
    <property type="protein sequence ID" value="WAJ69844.1"/>
    <property type="molecule type" value="Genomic_DNA"/>
</dbReference>
<keyword evidence="4" id="KW-0813">Transport</keyword>
<dbReference type="RefSeq" id="WP_268074138.1">
    <property type="nucleotide sequence ID" value="NZ_CP109965.1"/>
</dbReference>
<evidence type="ECO:0000313" key="13">
    <source>
        <dbReference type="Proteomes" id="UP001163726"/>
    </source>
</evidence>
<reference evidence="12" key="1">
    <citation type="submission" date="2022-10" db="EMBL/GenBank/DDBJ databases">
        <title>Catenovulum adriacola sp. nov. isolated in the Harbour of Susak.</title>
        <authorList>
            <person name="Schoch T."/>
            <person name="Reich S.J."/>
            <person name="Stoeferle S."/>
            <person name="Flaiz M."/>
            <person name="Kazda M."/>
            <person name="Riedel C.U."/>
            <person name="Duerre P."/>
        </authorList>
    </citation>
    <scope>NUCLEOTIDE SEQUENCE</scope>
    <source>
        <strain evidence="12">TS8</strain>
    </source>
</reference>
<proteinExistence type="inferred from homology"/>
<sequence>MKQWINRIIWGLFFYLIFLIVTLPAYLLVSRIELGDQIELGNVSGTIWSGQIDQVRVDKTILKDVHWAYNFSQLLTAQLAVDVTFGHPRKILEPQGSAQLRYGLNGPSLADVQIKLPADLIVQQLDMPFKVEASGLLEANIEQAQLGEPVCQSLSGQVDWKLAGVNAMKTNFSYGDIGANLSCDNGAVVAKVNGNPEQLILDINARLNTYQSYSVEGYISAGSKASKDLQAALSYLGNPDNQGRYLIKFKQ</sequence>
<keyword evidence="13" id="KW-1185">Reference proteome</keyword>
<dbReference type="Proteomes" id="UP001163726">
    <property type="component" value="Chromosome"/>
</dbReference>
<evidence type="ECO:0000256" key="10">
    <source>
        <dbReference type="ARBA" id="ARBA00030772"/>
    </source>
</evidence>
<name>A0ABY7ANC7_9ALTE</name>
<keyword evidence="9 11" id="KW-0472">Membrane</keyword>
<comment type="similarity">
    <text evidence="2">Belongs to the GSP N family.</text>
</comment>
<protein>
    <recommendedName>
        <fullName evidence="3">Type II secretion system protein N</fullName>
    </recommendedName>
    <alternativeName>
        <fullName evidence="10">General secretion pathway protein N</fullName>
    </alternativeName>
</protein>
<accession>A0ABY7ANC7</accession>
<evidence type="ECO:0000256" key="9">
    <source>
        <dbReference type="ARBA" id="ARBA00023136"/>
    </source>
</evidence>
<dbReference type="Pfam" id="PF01203">
    <property type="entry name" value="T2SSN"/>
    <property type="match status" value="1"/>
</dbReference>
<keyword evidence="11" id="KW-1133">Transmembrane helix</keyword>
<evidence type="ECO:0000256" key="8">
    <source>
        <dbReference type="ARBA" id="ARBA00022927"/>
    </source>
</evidence>
<evidence type="ECO:0000256" key="4">
    <source>
        <dbReference type="ARBA" id="ARBA00022448"/>
    </source>
</evidence>